<protein>
    <submittedName>
        <fullName evidence="9">Protein TolR</fullName>
    </submittedName>
</protein>
<keyword evidence="3" id="KW-1003">Cell membrane</keyword>
<keyword evidence="6 8" id="KW-0472">Membrane</keyword>
<name>A0A1Q2MBZ7_9BACT</name>
<comment type="subcellular location">
    <subcellularLocation>
        <location evidence="1">Cell membrane</location>
        <topology evidence="1">Single-pass membrane protein</topology>
    </subcellularLocation>
    <subcellularLocation>
        <location evidence="7">Cell membrane</location>
        <topology evidence="7">Single-pass type II membrane protein</topology>
    </subcellularLocation>
</comment>
<dbReference type="KEGG" id="pbas:SMSP2_00537"/>
<sequence length="162" mass="17850">MPLPELKNLSQPFAAINLTPMIDVVFLLIIFFMVVCQFIQSENFEISVPENIDKARTPADIDDQVVTVSVQAMPGGRAVYAVGSEVISPQDDIFRLIESMTDSLNQSFDTETPGKRIVNMRMSKDLTFAEYKAALAAVASSKAGDIQLAVLKDQKKIPEIPE</sequence>
<evidence type="ECO:0000256" key="2">
    <source>
        <dbReference type="ARBA" id="ARBA00005811"/>
    </source>
</evidence>
<evidence type="ECO:0000313" key="10">
    <source>
        <dbReference type="Proteomes" id="UP000188181"/>
    </source>
</evidence>
<keyword evidence="5 8" id="KW-1133">Transmembrane helix</keyword>
<keyword evidence="7" id="KW-0653">Protein transport</keyword>
<evidence type="ECO:0000256" key="1">
    <source>
        <dbReference type="ARBA" id="ARBA00004162"/>
    </source>
</evidence>
<feature type="transmembrane region" description="Helical" evidence="8">
    <location>
        <begin position="20"/>
        <end position="39"/>
    </location>
</feature>
<evidence type="ECO:0000256" key="4">
    <source>
        <dbReference type="ARBA" id="ARBA00022692"/>
    </source>
</evidence>
<dbReference type="Pfam" id="PF02472">
    <property type="entry name" value="ExbD"/>
    <property type="match status" value="1"/>
</dbReference>
<evidence type="ECO:0000256" key="8">
    <source>
        <dbReference type="SAM" id="Phobius"/>
    </source>
</evidence>
<keyword evidence="7" id="KW-0813">Transport</keyword>
<dbReference type="RefSeq" id="WP_146682478.1">
    <property type="nucleotide sequence ID" value="NZ_CP019646.1"/>
</dbReference>
<organism evidence="9 10">
    <name type="scientific">Limihaloglobus sulfuriphilus</name>
    <dbReference type="NCBI Taxonomy" id="1851148"/>
    <lineage>
        <taxon>Bacteria</taxon>
        <taxon>Pseudomonadati</taxon>
        <taxon>Planctomycetota</taxon>
        <taxon>Phycisphaerae</taxon>
        <taxon>Sedimentisphaerales</taxon>
        <taxon>Sedimentisphaeraceae</taxon>
        <taxon>Limihaloglobus</taxon>
    </lineage>
</organism>
<dbReference type="AlphaFoldDB" id="A0A1Q2MBZ7"/>
<keyword evidence="10" id="KW-1185">Reference proteome</keyword>
<evidence type="ECO:0000256" key="3">
    <source>
        <dbReference type="ARBA" id="ARBA00022475"/>
    </source>
</evidence>
<dbReference type="GO" id="GO:0022857">
    <property type="term" value="F:transmembrane transporter activity"/>
    <property type="evidence" value="ECO:0007669"/>
    <property type="project" value="InterPro"/>
</dbReference>
<dbReference type="EMBL" id="CP019646">
    <property type="protein sequence ID" value="AQQ70194.1"/>
    <property type="molecule type" value="Genomic_DNA"/>
</dbReference>
<comment type="similarity">
    <text evidence="2 7">Belongs to the ExbD/TolR family.</text>
</comment>
<proteinExistence type="inferred from homology"/>
<dbReference type="InterPro" id="IPR003400">
    <property type="entry name" value="ExbD"/>
</dbReference>
<keyword evidence="4 7" id="KW-0812">Transmembrane</keyword>
<dbReference type="STRING" id="1851148.SMSP2_00537"/>
<dbReference type="GO" id="GO:0015031">
    <property type="term" value="P:protein transport"/>
    <property type="evidence" value="ECO:0007669"/>
    <property type="project" value="UniProtKB-KW"/>
</dbReference>
<accession>A0A1Q2MBZ7</accession>
<evidence type="ECO:0000256" key="6">
    <source>
        <dbReference type="ARBA" id="ARBA00023136"/>
    </source>
</evidence>
<dbReference type="GO" id="GO:0005886">
    <property type="term" value="C:plasma membrane"/>
    <property type="evidence" value="ECO:0007669"/>
    <property type="project" value="UniProtKB-SubCell"/>
</dbReference>
<gene>
    <name evidence="9" type="ORF">SMSP2_00537</name>
</gene>
<dbReference type="PANTHER" id="PTHR30558">
    <property type="entry name" value="EXBD MEMBRANE COMPONENT OF PMF-DRIVEN MACROMOLECULE IMPORT SYSTEM"/>
    <property type="match status" value="1"/>
</dbReference>
<evidence type="ECO:0000256" key="5">
    <source>
        <dbReference type="ARBA" id="ARBA00022989"/>
    </source>
</evidence>
<evidence type="ECO:0000313" key="9">
    <source>
        <dbReference type="EMBL" id="AQQ70194.1"/>
    </source>
</evidence>
<reference evidence="10" key="1">
    <citation type="submission" date="2017-02" db="EMBL/GenBank/DDBJ databases">
        <title>Comparative genomics and description of representatives of a novel lineage of planctomycetes thriving in anoxic sediments.</title>
        <authorList>
            <person name="Spring S."/>
            <person name="Bunk B."/>
            <person name="Sproer C."/>
        </authorList>
    </citation>
    <scope>NUCLEOTIDE SEQUENCE [LARGE SCALE GENOMIC DNA]</scope>
    <source>
        <strain evidence="10">SM-Chi-D1</strain>
    </source>
</reference>
<evidence type="ECO:0000256" key="7">
    <source>
        <dbReference type="RuleBase" id="RU003879"/>
    </source>
</evidence>
<dbReference type="Proteomes" id="UP000188181">
    <property type="component" value="Chromosome"/>
</dbReference>